<dbReference type="EMBL" id="JYDO01000009">
    <property type="protein sequence ID" value="KRZ78963.1"/>
    <property type="molecule type" value="Genomic_DNA"/>
</dbReference>
<name>A0A0V1N535_9BILA</name>
<dbReference type="Proteomes" id="UP000054843">
    <property type="component" value="Unassembled WGS sequence"/>
</dbReference>
<gene>
    <name evidence="2" type="ORF">T10_269</name>
</gene>
<evidence type="ECO:0000313" key="3">
    <source>
        <dbReference type="Proteomes" id="UP000054843"/>
    </source>
</evidence>
<keyword evidence="1" id="KW-0812">Transmembrane</keyword>
<proteinExistence type="predicted"/>
<feature type="transmembrane region" description="Helical" evidence="1">
    <location>
        <begin position="43"/>
        <end position="67"/>
    </location>
</feature>
<evidence type="ECO:0000313" key="2">
    <source>
        <dbReference type="EMBL" id="KRZ78963.1"/>
    </source>
</evidence>
<keyword evidence="1" id="KW-1133">Transmembrane helix</keyword>
<keyword evidence="3" id="KW-1185">Reference proteome</keyword>
<evidence type="ECO:0000256" key="1">
    <source>
        <dbReference type="SAM" id="Phobius"/>
    </source>
</evidence>
<organism evidence="2 3">
    <name type="scientific">Trichinella papuae</name>
    <dbReference type="NCBI Taxonomy" id="268474"/>
    <lineage>
        <taxon>Eukaryota</taxon>
        <taxon>Metazoa</taxon>
        <taxon>Ecdysozoa</taxon>
        <taxon>Nematoda</taxon>
        <taxon>Enoplea</taxon>
        <taxon>Dorylaimia</taxon>
        <taxon>Trichinellida</taxon>
        <taxon>Trichinellidae</taxon>
        <taxon>Trichinella</taxon>
    </lineage>
</organism>
<reference evidence="2 3" key="1">
    <citation type="submission" date="2015-01" db="EMBL/GenBank/DDBJ databases">
        <title>Evolution of Trichinella species and genotypes.</title>
        <authorList>
            <person name="Korhonen P.K."/>
            <person name="Edoardo P."/>
            <person name="Giuseppe L.R."/>
            <person name="Gasser R.B."/>
        </authorList>
    </citation>
    <scope>NUCLEOTIDE SEQUENCE [LARGE SCALE GENOMIC DNA]</scope>
    <source>
        <strain evidence="2">ISS1980</strain>
    </source>
</reference>
<protein>
    <submittedName>
        <fullName evidence="2">Uncharacterized protein</fullName>
    </submittedName>
</protein>
<dbReference type="AlphaFoldDB" id="A0A0V1N535"/>
<comment type="caution">
    <text evidence="2">The sequence shown here is derived from an EMBL/GenBank/DDBJ whole genome shotgun (WGS) entry which is preliminary data.</text>
</comment>
<sequence>MQALFGPSTCRTKIAPDRLDFFSLSSPHPHDRGRRHDRRHRRLLLHILYILYIFSLPLQLLSLLFIINASMKEGTILFKLHLHPHHVFASC</sequence>
<accession>A0A0V1N535</accession>
<keyword evidence="1" id="KW-0472">Membrane</keyword>